<feature type="compositionally biased region" description="Low complexity" evidence="4">
    <location>
        <begin position="183"/>
        <end position="198"/>
    </location>
</feature>
<feature type="compositionally biased region" description="Basic and acidic residues" evidence="4">
    <location>
        <begin position="646"/>
        <end position="659"/>
    </location>
</feature>
<dbReference type="PANTHER" id="PTHR19857">
    <property type="entry name" value="MITOCHONDRIAL DIVISION PROTEIN 1-RELATED"/>
    <property type="match status" value="1"/>
</dbReference>
<feature type="region of interest" description="Disordered" evidence="4">
    <location>
        <begin position="129"/>
        <end position="225"/>
    </location>
</feature>
<feature type="compositionally biased region" description="Basic and acidic residues" evidence="4">
    <location>
        <begin position="1020"/>
        <end position="1038"/>
    </location>
</feature>
<keyword evidence="1" id="KW-0853">WD repeat</keyword>
<evidence type="ECO:0000256" key="2">
    <source>
        <dbReference type="ARBA" id="ARBA00022737"/>
    </source>
</evidence>
<evidence type="ECO:0000313" key="6">
    <source>
        <dbReference type="Proteomes" id="UP001234178"/>
    </source>
</evidence>
<feature type="compositionally biased region" description="Polar residues" evidence="4">
    <location>
        <begin position="984"/>
        <end position="1012"/>
    </location>
</feature>
<dbReference type="SMART" id="SM00320">
    <property type="entry name" value="WD40"/>
    <property type="match status" value="3"/>
</dbReference>
<keyword evidence="6" id="KW-1185">Reference proteome</keyword>
<reference evidence="5 6" key="1">
    <citation type="journal article" date="2023" name="Nucleic Acids Res.">
        <title>The hologenome of Daphnia magna reveals possible DNA methylation and microbiome-mediated evolution of the host genome.</title>
        <authorList>
            <person name="Chaturvedi A."/>
            <person name="Li X."/>
            <person name="Dhandapani V."/>
            <person name="Marshall H."/>
            <person name="Kissane S."/>
            <person name="Cuenca-Cambronero M."/>
            <person name="Asole G."/>
            <person name="Calvet F."/>
            <person name="Ruiz-Romero M."/>
            <person name="Marangio P."/>
            <person name="Guigo R."/>
            <person name="Rago D."/>
            <person name="Mirbahai L."/>
            <person name="Eastwood N."/>
            <person name="Colbourne J.K."/>
            <person name="Zhou J."/>
            <person name="Mallon E."/>
            <person name="Orsini L."/>
        </authorList>
    </citation>
    <scope>NUCLEOTIDE SEQUENCE [LARGE SCALE GENOMIC DNA]</scope>
    <source>
        <strain evidence="5">LRV0_1</strain>
    </source>
</reference>
<evidence type="ECO:0008006" key="7">
    <source>
        <dbReference type="Google" id="ProtNLM"/>
    </source>
</evidence>
<feature type="compositionally biased region" description="Polar residues" evidence="4">
    <location>
        <begin position="587"/>
        <end position="596"/>
    </location>
</feature>
<protein>
    <recommendedName>
        <fullName evidence="7">Zinc finger protein 106</fullName>
    </recommendedName>
</protein>
<dbReference type="Proteomes" id="UP001234178">
    <property type="component" value="Unassembled WGS sequence"/>
</dbReference>
<comment type="caution">
    <text evidence="5">The sequence shown here is derived from an EMBL/GenBank/DDBJ whole genome shotgun (WGS) entry which is preliminary data.</text>
</comment>
<dbReference type="InterPro" id="IPR051179">
    <property type="entry name" value="WD_repeat_multifunction"/>
</dbReference>
<keyword evidence="2" id="KW-0677">Repeat</keyword>
<feature type="region of interest" description="Disordered" evidence="4">
    <location>
        <begin position="571"/>
        <end position="725"/>
    </location>
</feature>
<proteinExistence type="predicted"/>
<name>A0ABQ9YXF4_9CRUS</name>
<sequence>MNALPIDDGEQRDVMSGSRGRKVTVSRPGADPRWPERQQPYYNQNTSIPDLRSGWDNWNFRPTNGFNAWQHSSNLHQVWPSTQYRGGYFNEDRLPRTGDFDNFQHRFPNSFNAPNHFAERSLAHLNHTPLNELTSGSHSGSRDLATPRETSSSHNKQPISAKDKQNVQSMRSKVTDRSAAGRSRIPSSESQQDSSNQSPRVPVSTAEKQSVPAKSTSFMPPNDDLRNKVKASLEKFAAAKDQVPVKMNSSTSAEPLLPSSPQKVRESRVPTVETLPSPTTRHAIRLPAGCHRRTSQSSSTSNSAVNNDASSNPLEGIGFIQNTSSGNPICTDQTSRVANAATISGSDVPAQENEPLTTIPKDQLNKYIRSMDNHQRRQLVEQPRAIISQYMLNHLVQENQTARARQLSSLRFRVSSNELEFSSRTETNVILSEELVDEFKELLSRGDEESVTPASTSKRPDSEDEDIQVLEPPPKEPPLCIDLDLDDKSSPDASPSPLTRLPAENPVSIQQDKKAPVFGRVESPSYRNNNNLAGADRTPASPLMASSRSTVASTEVVPVPEVPVQTSVVTETTTVSQAPCPVPVNASPVSRCNPPSTMIAPVHPQSTKNRPSSASTSIPPCITTTVSAGKKSFLEKPSKNKKRKERREMKKKGGQEKPNSKKQKKNKKKSPTTSPVKTNAELMIHWREAQSTSENTAEAGESDKTEMVASALERAESLEKGPQSGRTKSALNFLLVDLQAEEQEGKNRIALIDRTIEELQLERKALTDKVLALKQKQFDLLRSALCSNTFDDDSSSVPLESVKAAIKAPPVPEIAKDEHKVVEDKATNDDTSTIQATPTVASIQLLSLMHQLEENGVQVNLGDVELAVPLDPAPPVSAITSLGNKRKRITGDDSKQPKKKGTPTNSPSRNATCAQAVEKLDQLPANSLLIHPIQSNHTPGPLQTLSVGQVNQISSTISAVIAQSVEPNSEKKAASPLAHGGQSKKATTSEISVAAESQTSSNESSMTKSHNVPPSAVKAMEPKKLTSIHEKTVVDKSAPKTSQAVEKETYVTISRPAEAVRTYSRREDSTNQKTTPKPAPVNTQSAGTNAKTPRPAGSNQVIDLAATHPIPIEKATSCPVPAEIAPPPSLNASSSPDSCNFVLLRSHQSSVRCVFICGPCAFTASEDGTVHIYDLMTNSLSMRILGHTKPVTWLYAASLNTPSEVLKTIRYTTEYLNHLTLITGSEDAHIRQFSLDSGALLHEKFCDFPLTCVVAHKLQSKLYVGTTEGTIYTYTPKLNALRANKFKANAEVIFMKILVVRGKIAIIVAARRMDPVIYDLETEEALFTLTSNIPSSSFYSISTAANLVFCCDANKNVFKFDINSDKPLCQTDTLPSAAVGSFYDGKRFLVLGCMDGVIRVLDTTQKPPSRLFALPGHVLKTLTCMKVVGERIVGGSLNGEVAYCRLPNLEALSKSQPQM</sequence>
<dbReference type="InterPro" id="IPR036322">
    <property type="entry name" value="WD40_repeat_dom_sf"/>
</dbReference>
<accession>A0ABQ9YXF4</accession>
<feature type="region of interest" description="Disordered" evidence="4">
    <location>
        <begin position="444"/>
        <end position="555"/>
    </location>
</feature>
<evidence type="ECO:0000256" key="1">
    <source>
        <dbReference type="ARBA" id="ARBA00022574"/>
    </source>
</evidence>
<dbReference type="EMBL" id="JAOYFB010000001">
    <property type="protein sequence ID" value="KAK4004870.1"/>
    <property type="molecule type" value="Genomic_DNA"/>
</dbReference>
<feature type="compositionally biased region" description="Polar residues" evidence="4">
    <location>
        <begin position="1071"/>
        <end position="1097"/>
    </location>
</feature>
<dbReference type="InterPro" id="IPR015943">
    <property type="entry name" value="WD40/YVTN_repeat-like_dom_sf"/>
</dbReference>
<feature type="region of interest" description="Disordered" evidence="4">
    <location>
        <begin position="877"/>
        <end position="910"/>
    </location>
</feature>
<evidence type="ECO:0000313" key="5">
    <source>
        <dbReference type="EMBL" id="KAK4004870.1"/>
    </source>
</evidence>
<feature type="region of interest" description="Disordered" evidence="4">
    <location>
        <begin position="1"/>
        <end position="43"/>
    </location>
</feature>
<keyword evidence="3" id="KW-0175">Coiled coil</keyword>
<feature type="coiled-coil region" evidence="3">
    <location>
        <begin position="749"/>
        <end position="776"/>
    </location>
</feature>
<feature type="region of interest" description="Disordered" evidence="4">
    <location>
        <begin position="290"/>
        <end position="310"/>
    </location>
</feature>
<feature type="compositionally biased region" description="Basic residues" evidence="4">
    <location>
        <begin position="660"/>
        <end position="670"/>
    </location>
</feature>
<gene>
    <name evidence="5" type="ORF">OUZ56_006597</name>
</gene>
<feature type="region of interest" description="Disordered" evidence="4">
    <location>
        <begin position="244"/>
        <end position="275"/>
    </location>
</feature>
<feature type="compositionally biased region" description="Polar residues" evidence="4">
    <location>
        <begin position="129"/>
        <end position="139"/>
    </location>
</feature>
<feature type="compositionally biased region" description="Low complexity" evidence="4">
    <location>
        <begin position="295"/>
        <end position="310"/>
    </location>
</feature>
<dbReference type="InterPro" id="IPR001680">
    <property type="entry name" value="WD40_rpt"/>
</dbReference>
<dbReference type="SUPFAM" id="SSF50978">
    <property type="entry name" value="WD40 repeat-like"/>
    <property type="match status" value="1"/>
</dbReference>
<feature type="compositionally biased region" description="Polar residues" evidence="4">
    <location>
        <begin position="604"/>
        <end position="627"/>
    </location>
</feature>
<evidence type="ECO:0000256" key="3">
    <source>
        <dbReference type="SAM" id="Coils"/>
    </source>
</evidence>
<organism evidence="5 6">
    <name type="scientific">Daphnia magna</name>
    <dbReference type="NCBI Taxonomy" id="35525"/>
    <lineage>
        <taxon>Eukaryota</taxon>
        <taxon>Metazoa</taxon>
        <taxon>Ecdysozoa</taxon>
        <taxon>Arthropoda</taxon>
        <taxon>Crustacea</taxon>
        <taxon>Branchiopoda</taxon>
        <taxon>Diplostraca</taxon>
        <taxon>Cladocera</taxon>
        <taxon>Anomopoda</taxon>
        <taxon>Daphniidae</taxon>
        <taxon>Daphnia</taxon>
    </lineage>
</organism>
<feature type="compositionally biased region" description="Polar residues" evidence="4">
    <location>
        <begin position="206"/>
        <end position="219"/>
    </location>
</feature>
<feature type="compositionally biased region" description="Polar residues" evidence="4">
    <location>
        <begin position="148"/>
        <end position="158"/>
    </location>
</feature>
<dbReference type="Gene3D" id="2.130.10.10">
    <property type="entry name" value="YVTN repeat-like/Quinoprotein amine dehydrogenase"/>
    <property type="match status" value="2"/>
</dbReference>
<feature type="region of interest" description="Disordered" evidence="4">
    <location>
        <begin position="965"/>
        <end position="1097"/>
    </location>
</feature>
<evidence type="ECO:0000256" key="4">
    <source>
        <dbReference type="SAM" id="MobiDB-lite"/>
    </source>
</evidence>